<name>A0A9D4M0A4_DREPO</name>
<evidence type="ECO:0000256" key="1">
    <source>
        <dbReference type="SAM" id="MobiDB-lite"/>
    </source>
</evidence>
<dbReference type="AlphaFoldDB" id="A0A9D4M0A4"/>
<evidence type="ECO:0000313" key="2">
    <source>
        <dbReference type="EMBL" id="KAH3866994.1"/>
    </source>
</evidence>
<dbReference type="Proteomes" id="UP000828390">
    <property type="component" value="Unassembled WGS sequence"/>
</dbReference>
<sequence length="71" mass="8218">MALFSVNSPVVNIDPLKIFYPPIDNGPFTFVPVDLHERDYMKRPENYAIEKNQFENCDSNETKDVPVDPVF</sequence>
<gene>
    <name evidence="2" type="ORF">DPMN_030118</name>
</gene>
<feature type="compositionally biased region" description="Basic and acidic residues" evidence="1">
    <location>
        <begin position="60"/>
        <end position="71"/>
    </location>
</feature>
<comment type="caution">
    <text evidence="2">The sequence shown here is derived from an EMBL/GenBank/DDBJ whole genome shotgun (WGS) entry which is preliminary data.</text>
</comment>
<evidence type="ECO:0000313" key="3">
    <source>
        <dbReference type="Proteomes" id="UP000828390"/>
    </source>
</evidence>
<organism evidence="2 3">
    <name type="scientific">Dreissena polymorpha</name>
    <name type="common">Zebra mussel</name>
    <name type="synonym">Mytilus polymorpha</name>
    <dbReference type="NCBI Taxonomy" id="45954"/>
    <lineage>
        <taxon>Eukaryota</taxon>
        <taxon>Metazoa</taxon>
        <taxon>Spiralia</taxon>
        <taxon>Lophotrochozoa</taxon>
        <taxon>Mollusca</taxon>
        <taxon>Bivalvia</taxon>
        <taxon>Autobranchia</taxon>
        <taxon>Heteroconchia</taxon>
        <taxon>Euheterodonta</taxon>
        <taxon>Imparidentia</taxon>
        <taxon>Neoheterodontei</taxon>
        <taxon>Myida</taxon>
        <taxon>Dreissenoidea</taxon>
        <taxon>Dreissenidae</taxon>
        <taxon>Dreissena</taxon>
    </lineage>
</organism>
<reference evidence="2" key="1">
    <citation type="journal article" date="2019" name="bioRxiv">
        <title>The Genome of the Zebra Mussel, Dreissena polymorpha: A Resource for Invasive Species Research.</title>
        <authorList>
            <person name="McCartney M.A."/>
            <person name="Auch B."/>
            <person name="Kono T."/>
            <person name="Mallez S."/>
            <person name="Zhang Y."/>
            <person name="Obille A."/>
            <person name="Becker A."/>
            <person name="Abrahante J.E."/>
            <person name="Garbe J."/>
            <person name="Badalamenti J.P."/>
            <person name="Herman A."/>
            <person name="Mangelson H."/>
            <person name="Liachko I."/>
            <person name="Sullivan S."/>
            <person name="Sone E.D."/>
            <person name="Koren S."/>
            <person name="Silverstein K.A.T."/>
            <person name="Beckman K.B."/>
            <person name="Gohl D.M."/>
        </authorList>
    </citation>
    <scope>NUCLEOTIDE SEQUENCE</scope>
    <source>
        <strain evidence="2">Duluth1</strain>
        <tissue evidence="2">Whole animal</tissue>
    </source>
</reference>
<dbReference type="EMBL" id="JAIWYP010000002">
    <property type="protein sequence ID" value="KAH3866994.1"/>
    <property type="molecule type" value="Genomic_DNA"/>
</dbReference>
<accession>A0A9D4M0A4</accession>
<proteinExistence type="predicted"/>
<feature type="region of interest" description="Disordered" evidence="1">
    <location>
        <begin position="52"/>
        <end position="71"/>
    </location>
</feature>
<reference evidence="2" key="2">
    <citation type="submission" date="2020-11" db="EMBL/GenBank/DDBJ databases">
        <authorList>
            <person name="McCartney M.A."/>
            <person name="Auch B."/>
            <person name="Kono T."/>
            <person name="Mallez S."/>
            <person name="Becker A."/>
            <person name="Gohl D.M."/>
            <person name="Silverstein K.A.T."/>
            <person name="Koren S."/>
            <person name="Bechman K.B."/>
            <person name="Herman A."/>
            <person name="Abrahante J.E."/>
            <person name="Garbe J."/>
        </authorList>
    </citation>
    <scope>NUCLEOTIDE SEQUENCE</scope>
    <source>
        <strain evidence="2">Duluth1</strain>
        <tissue evidence="2">Whole animal</tissue>
    </source>
</reference>
<protein>
    <submittedName>
        <fullName evidence="2">Uncharacterized protein</fullName>
    </submittedName>
</protein>
<keyword evidence="3" id="KW-1185">Reference proteome</keyword>